<feature type="transmembrane region" description="Helical" evidence="3">
    <location>
        <begin position="456"/>
        <end position="479"/>
    </location>
</feature>
<evidence type="ECO:0000256" key="1">
    <source>
        <dbReference type="ARBA" id="ARBA00022737"/>
    </source>
</evidence>
<feature type="compositionally biased region" description="Low complexity" evidence="2">
    <location>
        <begin position="320"/>
        <end position="333"/>
    </location>
</feature>
<keyword evidence="3" id="KW-0472">Membrane</keyword>
<dbReference type="FunFam" id="3.80.10.10:FF:000383">
    <property type="entry name" value="Leucine-rich repeat receptor protein kinase EMS1"/>
    <property type="match status" value="1"/>
</dbReference>
<dbReference type="SUPFAM" id="SSF52058">
    <property type="entry name" value="L domain-like"/>
    <property type="match status" value="1"/>
</dbReference>
<dbReference type="InterPro" id="IPR052941">
    <property type="entry name" value="StomDev_PlantInt_Reg"/>
</dbReference>
<dbReference type="PANTHER" id="PTHR48004">
    <property type="entry name" value="OS01G0149700 PROTEIN"/>
    <property type="match status" value="1"/>
</dbReference>
<comment type="caution">
    <text evidence="5">The sequence shown here is derived from an EMBL/GenBank/DDBJ whole genome shotgun (WGS) entry which is preliminary data.</text>
</comment>
<feature type="compositionally biased region" description="Polar residues" evidence="2">
    <location>
        <begin position="140"/>
        <end position="154"/>
    </location>
</feature>
<accession>A0AAD2JI78</accession>
<feature type="compositionally biased region" description="Polar residues" evidence="2">
    <location>
        <begin position="58"/>
        <end position="71"/>
    </location>
</feature>
<evidence type="ECO:0000259" key="4">
    <source>
        <dbReference type="Pfam" id="PF23598"/>
    </source>
</evidence>
<evidence type="ECO:0000313" key="5">
    <source>
        <dbReference type="EMBL" id="CAJ1952382.1"/>
    </source>
</evidence>
<feature type="domain" description="Disease resistance R13L4/SHOC-2-like LRR" evidence="4">
    <location>
        <begin position="780"/>
        <end position="895"/>
    </location>
</feature>
<dbReference type="Pfam" id="PF23598">
    <property type="entry name" value="LRR_14"/>
    <property type="match status" value="1"/>
</dbReference>
<dbReference type="AlphaFoldDB" id="A0AAD2JI78"/>
<dbReference type="Proteomes" id="UP001295423">
    <property type="component" value="Unassembled WGS sequence"/>
</dbReference>
<keyword evidence="3" id="KW-0812">Transmembrane</keyword>
<keyword evidence="1" id="KW-0677">Repeat</keyword>
<gene>
    <name evidence="5" type="ORF">CYCCA115_LOCUS13525</name>
</gene>
<sequence>MDTPKANNKAFPLDSSPLDPDGDKECSDAQTAAKKLDDLIEGQRKNSAGKRLERQQSRRISSFPSHRSLNDASPIMTFRKLSPSLYYGNVKNPPSDDSNQAPPSGKKDHSDKREPTRMSTTSKKLQLDLEAKARARGLRSSPSVRNIGASSPSVLTAGAKKAPPPQPGVNHNQTSLSGPGRKLSFGESQPSRIPHFVPSRLQSSKVELEMGELNSSSHDGVAASRGKHIDSKRPGLVSQSNSVRRLPAPSFRRNTFARASSMTAIRHSATSNSVDLDQLIAYKTGIPLENLNEEESADKKPAAEPSASSRAKDFNDDDNASSLPSPQASYSAAPPRPLMTSVSGMTNNRDLDELIAYKTGIPLQCSTGKETGEEVAPAVEKDKVVKYGNFPNQMTKRPADPEGIGSLGGTDAEWAEDEDLAIAIEVQEDIDEDAFIPSAIQYGPDAKMPIYKNCRFRFYCALLFGIAAVAMIAGVISFVQSQRDPISDEESPSEPTEAQSIKSIIELIVGREKLEDRDTPYYAALDWIANIDKSKVGVEDRLRLIQRYVLALFHFQTSNWYSCGAANNTVVDGEDGCLYQELVSYFPHRYRSLPSYRWLSSRHECEWAGVRCGDSDYVTNVILVGQKIRGNLPKEFTELEGLDALALQWNDLTGTIPEEYGKMKRLGSFQVHYNQLTGTLPKSFFVGMRNLFLVNVGQNFLTGTIPLSFKNMVGLRGLYLFNNLFRGEIPSEIGELSLLNFIHLDKNFLTGTLPTTLGRLNLEELFISRQDISGPIPSELGNIHRINAIDFHSTSLNGTLPEELYNMTDLQILDLHDTKLSGTLSSKIGRLTDLRALRINDSRLSSSIPTELGNLSRLSELWMNGNYFDCAVPSEVCSLKELESLKVVTADCLPMDESGIAQVSCDCCDTCCNPESKACKLVGE</sequence>
<feature type="compositionally biased region" description="Basic and acidic residues" evidence="2">
    <location>
        <begin position="105"/>
        <end position="116"/>
    </location>
</feature>
<dbReference type="PANTHER" id="PTHR48004:SF58">
    <property type="entry name" value="OS01G0162200 PROTEIN"/>
    <property type="match status" value="1"/>
</dbReference>
<keyword evidence="3" id="KW-1133">Transmembrane helix</keyword>
<feature type="compositionally biased region" description="Basic and acidic residues" evidence="2">
    <location>
        <begin position="34"/>
        <end position="56"/>
    </location>
</feature>
<evidence type="ECO:0000256" key="3">
    <source>
        <dbReference type="SAM" id="Phobius"/>
    </source>
</evidence>
<dbReference type="InterPro" id="IPR032675">
    <property type="entry name" value="LRR_dom_sf"/>
</dbReference>
<keyword evidence="6" id="KW-1185">Reference proteome</keyword>
<name>A0AAD2JI78_9STRA</name>
<organism evidence="5 6">
    <name type="scientific">Cylindrotheca closterium</name>
    <dbReference type="NCBI Taxonomy" id="2856"/>
    <lineage>
        <taxon>Eukaryota</taxon>
        <taxon>Sar</taxon>
        <taxon>Stramenopiles</taxon>
        <taxon>Ochrophyta</taxon>
        <taxon>Bacillariophyta</taxon>
        <taxon>Bacillariophyceae</taxon>
        <taxon>Bacillariophycidae</taxon>
        <taxon>Bacillariales</taxon>
        <taxon>Bacillariaceae</taxon>
        <taxon>Cylindrotheca</taxon>
    </lineage>
</organism>
<dbReference type="Gene3D" id="3.80.10.10">
    <property type="entry name" value="Ribonuclease Inhibitor"/>
    <property type="match status" value="3"/>
</dbReference>
<evidence type="ECO:0000313" key="6">
    <source>
        <dbReference type="Proteomes" id="UP001295423"/>
    </source>
</evidence>
<protein>
    <recommendedName>
        <fullName evidence="4">Disease resistance R13L4/SHOC-2-like LRR domain-containing protein</fullName>
    </recommendedName>
</protein>
<dbReference type="InterPro" id="IPR055414">
    <property type="entry name" value="LRR_R13L4/SHOC2-like"/>
</dbReference>
<feature type="region of interest" description="Disordered" evidence="2">
    <location>
        <begin position="1"/>
        <end position="249"/>
    </location>
</feature>
<reference evidence="5" key="1">
    <citation type="submission" date="2023-08" db="EMBL/GenBank/DDBJ databases">
        <authorList>
            <person name="Audoor S."/>
            <person name="Bilcke G."/>
        </authorList>
    </citation>
    <scope>NUCLEOTIDE SEQUENCE</scope>
</reference>
<proteinExistence type="predicted"/>
<feature type="region of interest" description="Disordered" evidence="2">
    <location>
        <begin position="291"/>
        <end position="345"/>
    </location>
</feature>
<evidence type="ECO:0000256" key="2">
    <source>
        <dbReference type="SAM" id="MobiDB-lite"/>
    </source>
</evidence>
<dbReference type="EMBL" id="CAKOGP040001803">
    <property type="protein sequence ID" value="CAJ1952382.1"/>
    <property type="molecule type" value="Genomic_DNA"/>
</dbReference>